<dbReference type="Pfam" id="PF05686">
    <property type="entry name" value="Glyco_transf_90"/>
    <property type="match status" value="1"/>
</dbReference>
<organism evidence="4 5">
    <name type="scientific">Helicobacter saguini</name>
    <dbReference type="NCBI Taxonomy" id="1548018"/>
    <lineage>
        <taxon>Bacteria</taxon>
        <taxon>Pseudomonadati</taxon>
        <taxon>Campylobacterota</taxon>
        <taxon>Epsilonproteobacteria</taxon>
        <taxon>Campylobacterales</taxon>
        <taxon>Helicobacteraceae</taxon>
        <taxon>Helicobacter</taxon>
    </lineage>
</organism>
<reference evidence="4 5" key="2">
    <citation type="journal article" date="2016" name="Infect. Immun.">
        <title>Helicobacter saguini, a Novel Helicobacter Isolated from Cotton-Top Tamarins with Ulcerative Colitis, Has Proinflammatory Properties and Induces Typhlocolitis and Dysplasia in Gnotobiotic IL-10-/- Mice.</title>
        <authorList>
            <person name="Shen Z."/>
            <person name="Mannion A."/>
            <person name="Whary M.T."/>
            <person name="Muthupalani S."/>
            <person name="Sheh A."/>
            <person name="Feng Y."/>
            <person name="Gong G."/>
            <person name="Vandamme P."/>
            <person name="Holcombe H.R."/>
            <person name="Paster B.J."/>
            <person name="Fox J.G."/>
        </authorList>
    </citation>
    <scope>NUCLEOTIDE SEQUENCE [LARGE SCALE GENOMIC DNA]</scope>
    <source>
        <strain evidence="4 5">MIT 97-6194</strain>
    </source>
</reference>
<dbReference type="OrthoDB" id="767964at2"/>
<dbReference type="PANTHER" id="PTHR12203">
    <property type="entry name" value="KDEL LYS-ASP-GLU-LEU CONTAINING - RELATED"/>
    <property type="match status" value="1"/>
</dbReference>
<evidence type="ECO:0000313" key="3">
    <source>
        <dbReference type="EMBL" id="MWV70697.1"/>
    </source>
</evidence>
<accession>A0A347VTV1</accession>
<proteinExistence type="predicted"/>
<sequence>MRFFYNLKGIIRHITPRFIPQSLLDSKIKGIFKRFSLESLKPRLEFYNKLNSHFDMIKNANELPQSCNFNERFNDKLPSVPSRLANLKIVKPDFATLGENSLKSGTAYYYDSYEFSRYFSDKLRWCHLFHDVNELVSYPAIVKSRPIFPHNETSVLLKLDKHRHFHFIKDSIKYENKKNILLFRGAVHQGHRLNFFHKHFSNKRCDIGHVGNVADYNKAFLKPAMSIKEQLNYKFLLSLEGFDVGSNLKWILSSNSLCIMPPPQIETWFMESSLRPGVHYGEIALDYSNLDCVLDYYLTRESEAKEIIENAHIFCSQFFNPHLESALNFLVLRKYFYLSNQIDVLPIEQELYES</sequence>
<dbReference type="InterPro" id="IPR051091">
    <property type="entry name" value="O-Glucosyltr/Glycosyltrsf_90"/>
</dbReference>
<dbReference type="PANTHER" id="PTHR12203:SF35">
    <property type="entry name" value="PROTEIN O-GLUCOSYLTRANSFERASE 1"/>
    <property type="match status" value="1"/>
</dbReference>
<dbReference type="Proteomes" id="UP000477070">
    <property type="component" value="Unassembled WGS sequence"/>
</dbReference>
<dbReference type="STRING" id="1548018.LS64_09355"/>
<protein>
    <submittedName>
        <fullName evidence="4">Lipopolysaccharide core biosynthesis protein LpsA</fullName>
    </submittedName>
</protein>
<evidence type="ECO:0000313" key="5">
    <source>
        <dbReference type="Proteomes" id="UP000029714"/>
    </source>
</evidence>
<dbReference type="EMBL" id="QBIU01000002">
    <property type="protein sequence ID" value="MWV70697.1"/>
    <property type="molecule type" value="Genomic_DNA"/>
</dbReference>
<evidence type="ECO:0000313" key="4">
    <source>
        <dbReference type="EMBL" id="TLD94616.1"/>
    </source>
</evidence>
<reference evidence="3 6" key="4">
    <citation type="submission" date="2019-12" db="EMBL/GenBank/DDBJ databases">
        <title>Multi-Generational Helicobacter saguini Isolates.</title>
        <authorList>
            <person name="Mannion A."/>
            <person name="Shen Z."/>
            <person name="Fox J.G."/>
        </authorList>
    </citation>
    <scope>NUCLEOTIDE SEQUENCE [LARGE SCALE GENOMIC DNA]</scope>
    <source>
        <strain evidence="3">16-048</strain>
        <strain evidence="6">16-048 (F4)</strain>
    </source>
</reference>
<evidence type="ECO:0000259" key="2">
    <source>
        <dbReference type="Pfam" id="PF05686"/>
    </source>
</evidence>
<dbReference type="AlphaFoldDB" id="A0A347VTV1"/>
<dbReference type="InterPro" id="IPR006598">
    <property type="entry name" value="CAP10"/>
</dbReference>
<gene>
    <name evidence="3" type="ORF">DCO61_12070</name>
    <name evidence="4" type="ORF">LS64_005355</name>
</gene>
<dbReference type="Proteomes" id="UP000029714">
    <property type="component" value="Unassembled WGS sequence"/>
</dbReference>
<reference evidence="4" key="3">
    <citation type="submission" date="2018-04" db="EMBL/GenBank/DDBJ databases">
        <authorList>
            <person name="Sheh A."/>
            <person name="Shen Z."/>
            <person name="Mannion A.J."/>
            <person name="Fox J.G."/>
        </authorList>
    </citation>
    <scope>NUCLEOTIDE SEQUENCE</scope>
    <source>
        <strain evidence="4">MIT 97-6194</strain>
    </source>
</reference>
<reference evidence="4 5" key="1">
    <citation type="journal article" date="2014" name="Genome Announc.">
        <title>Draft genome sequences of eight enterohepatic helicobacter species isolated from both laboratory and wild rodents.</title>
        <authorList>
            <person name="Sheh A."/>
            <person name="Shen Z."/>
            <person name="Fox J.G."/>
        </authorList>
    </citation>
    <scope>NUCLEOTIDE SEQUENCE [LARGE SCALE GENOMIC DNA]</scope>
    <source>
        <strain evidence="4 5">MIT 97-6194</strain>
    </source>
</reference>
<dbReference type="GO" id="GO:0016740">
    <property type="term" value="F:transferase activity"/>
    <property type="evidence" value="ECO:0007669"/>
    <property type="project" value="UniProtKB-KW"/>
</dbReference>
<name>A0A347VTV1_9HELI</name>
<feature type="domain" description="Glycosyl transferase CAP10" evidence="2">
    <location>
        <begin position="169"/>
        <end position="319"/>
    </location>
</feature>
<evidence type="ECO:0000256" key="1">
    <source>
        <dbReference type="ARBA" id="ARBA00022679"/>
    </source>
</evidence>
<evidence type="ECO:0000313" key="6">
    <source>
        <dbReference type="Proteomes" id="UP000477070"/>
    </source>
</evidence>
<keyword evidence="1" id="KW-0808">Transferase</keyword>
<dbReference type="EMBL" id="JRMP02000006">
    <property type="protein sequence ID" value="TLD94616.1"/>
    <property type="molecule type" value="Genomic_DNA"/>
</dbReference>
<keyword evidence="5" id="KW-1185">Reference proteome</keyword>
<comment type="caution">
    <text evidence="4">The sequence shown here is derived from an EMBL/GenBank/DDBJ whole genome shotgun (WGS) entry which is preliminary data.</text>
</comment>